<keyword evidence="1" id="KW-1133">Transmembrane helix</keyword>
<evidence type="ECO:0000259" key="2">
    <source>
        <dbReference type="Pfam" id="PF00892"/>
    </source>
</evidence>
<name>A0A7J2U2Y4_9CREN</name>
<proteinExistence type="predicted"/>
<feature type="transmembrane region" description="Helical" evidence="1">
    <location>
        <begin position="135"/>
        <end position="154"/>
    </location>
</feature>
<feature type="transmembrane region" description="Helical" evidence="1">
    <location>
        <begin position="50"/>
        <end position="69"/>
    </location>
</feature>
<dbReference type="AlphaFoldDB" id="A0A7J2U2Y4"/>
<dbReference type="GO" id="GO:0016020">
    <property type="term" value="C:membrane"/>
    <property type="evidence" value="ECO:0007669"/>
    <property type="project" value="InterPro"/>
</dbReference>
<keyword evidence="1" id="KW-0472">Membrane</keyword>
<comment type="caution">
    <text evidence="3">The sequence shown here is derived from an EMBL/GenBank/DDBJ whole genome shotgun (WGS) entry which is preliminary data.</text>
</comment>
<feature type="transmembrane region" description="Helical" evidence="1">
    <location>
        <begin position="75"/>
        <end position="97"/>
    </location>
</feature>
<dbReference type="Pfam" id="PF00892">
    <property type="entry name" value="EamA"/>
    <property type="match status" value="1"/>
</dbReference>
<dbReference type="EMBL" id="DSEU01000029">
    <property type="protein sequence ID" value="HEM66745.1"/>
    <property type="molecule type" value="Genomic_DNA"/>
</dbReference>
<dbReference type="SUPFAM" id="SSF103481">
    <property type="entry name" value="Multidrug resistance efflux transporter EmrE"/>
    <property type="match status" value="1"/>
</dbReference>
<evidence type="ECO:0000256" key="1">
    <source>
        <dbReference type="SAM" id="Phobius"/>
    </source>
</evidence>
<dbReference type="InterPro" id="IPR000620">
    <property type="entry name" value="EamA_dom"/>
</dbReference>
<accession>A0A7J2U2Y4</accession>
<organism evidence="3">
    <name type="scientific">Ignisphaera aggregans</name>
    <dbReference type="NCBI Taxonomy" id="334771"/>
    <lineage>
        <taxon>Archaea</taxon>
        <taxon>Thermoproteota</taxon>
        <taxon>Thermoprotei</taxon>
        <taxon>Desulfurococcales</taxon>
        <taxon>Desulfurococcaceae</taxon>
        <taxon>Ignisphaera</taxon>
    </lineage>
</organism>
<protein>
    <submittedName>
        <fullName evidence="3">EamA family transporter</fullName>
    </submittedName>
</protein>
<feature type="transmembrane region" description="Helical" evidence="1">
    <location>
        <begin position="20"/>
        <end position="38"/>
    </location>
</feature>
<feature type="domain" description="EamA" evidence="2">
    <location>
        <begin position="21"/>
        <end position="152"/>
    </location>
</feature>
<dbReference type="InterPro" id="IPR037185">
    <property type="entry name" value="EmrE-like"/>
</dbReference>
<gene>
    <name evidence="3" type="ORF">ENO26_04145</name>
</gene>
<keyword evidence="1" id="KW-0812">Transmembrane</keyword>
<sequence>MSVSKVIQLMYPYKVLSMLSSIYIIIAAVLWSLNPAVIQRFGRRLKPATITVFRALAALALLIPIAIISCSRSGINLYALLVAVVSGVIGPGIGDAAYAKSIQLVGGSLAAIIGFTYIFIAQALAVVLLGEGIELAVVVGSILAFLGIVIALYNKNPHSGKAYSSGVLYAVITAISWGCFGLHNHLQHLFSLMFKS</sequence>
<feature type="transmembrane region" description="Helical" evidence="1">
    <location>
        <begin position="166"/>
        <end position="186"/>
    </location>
</feature>
<evidence type="ECO:0000313" key="3">
    <source>
        <dbReference type="EMBL" id="HEM66745.1"/>
    </source>
</evidence>
<reference evidence="3" key="1">
    <citation type="journal article" date="2020" name="mSystems">
        <title>Genome- and Community-Level Interaction Insights into Carbon Utilization and Element Cycling Functions of Hydrothermarchaeota in Hydrothermal Sediment.</title>
        <authorList>
            <person name="Zhou Z."/>
            <person name="Liu Y."/>
            <person name="Xu W."/>
            <person name="Pan J."/>
            <person name="Luo Z.H."/>
            <person name="Li M."/>
        </authorList>
    </citation>
    <scope>NUCLEOTIDE SEQUENCE [LARGE SCALE GENOMIC DNA]</scope>
    <source>
        <strain evidence="3">SpSt-125</strain>
    </source>
</reference>
<feature type="transmembrane region" description="Helical" evidence="1">
    <location>
        <begin position="109"/>
        <end position="129"/>
    </location>
</feature>